<evidence type="ECO:0000313" key="1">
    <source>
        <dbReference type="EMBL" id="OQP63998.1"/>
    </source>
</evidence>
<keyword evidence="2" id="KW-1185">Reference proteome</keyword>
<dbReference type="Proteomes" id="UP000192796">
    <property type="component" value="Unassembled WGS sequence"/>
</dbReference>
<sequence>MFTNTRLFLNVLAVTLFAGCYSHTPKQSKTDFEAFPVEKKLDEVELRKIDEFTPDFIDLHNDSILYFVSANGEKRYHFALYHLQEKTFLHPLLPAGRKEGQALGFHSYGFENNYLWVYDVNKEKITCTGLDSLRDTSSNHFIKELPAPGHYYSVQLLNDSTLLTSGNYDAKDDYKIATINLMNGQISNQMTPYAPDSSASFNRAQKMAYESFLFVRPSKDKCVLASRYTDRIEIIDLNSRKSIVVKGTEGFEPEMKVVSGRDGRKISISGPNTRQAFVRGEVTNNFIYLLYSGNVDGTKHLFYGKYIYVYDWDGKPVQRLELANDVKDFAVTRNDSLLYTYNPLSKFISVAKLTK</sequence>
<dbReference type="InterPro" id="IPR011044">
    <property type="entry name" value="Quino_amine_DH_bsu"/>
</dbReference>
<dbReference type="PROSITE" id="PS51257">
    <property type="entry name" value="PROKAR_LIPOPROTEIN"/>
    <property type="match status" value="1"/>
</dbReference>
<comment type="caution">
    <text evidence="1">The sequence shown here is derived from an EMBL/GenBank/DDBJ whole genome shotgun (WGS) entry which is preliminary data.</text>
</comment>
<dbReference type="AlphaFoldDB" id="A0A1V9G0E6"/>
<dbReference type="Pfam" id="PF15869">
    <property type="entry name" value="TolB_like"/>
    <property type="match status" value="1"/>
</dbReference>
<reference evidence="1 2" key="1">
    <citation type="submission" date="2016-03" db="EMBL/GenBank/DDBJ databases">
        <title>Niastella vici sp. nov., isolated from farmland soil.</title>
        <authorList>
            <person name="Chen L."/>
            <person name="Wang D."/>
            <person name="Yang S."/>
            <person name="Wang G."/>
        </authorList>
    </citation>
    <scope>NUCLEOTIDE SEQUENCE [LARGE SCALE GENOMIC DNA]</scope>
    <source>
        <strain evidence="1 2">DJ57</strain>
    </source>
</reference>
<dbReference type="STRING" id="1703345.A3860_21495"/>
<name>A0A1V9G0E6_9BACT</name>
<dbReference type="RefSeq" id="WP_081147177.1">
    <property type="nucleotide sequence ID" value="NZ_LVYD01000043.1"/>
</dbReference>
<evidence type="ECO:0000313" key="2">
    <source>
        <dbReference type="Proteomes" id="UP000192796"/>
    </source>
</evidence>
<organism evidence="1 2">
    <name type="scientific">Niastella vici</name>
    <dbReference type="NCBI Taxonomy" id="1703345"/>
    <lineage>
        <taxon>Bacteria</taxon>
        <taxon>Pseudomonadati</taxon>
        <taxon>Bacteroidota</taxon>
        <taxon>Chitinophagia</taxon>
        <taxon>Chitinophagales</taxon>
        <taxon>Chitinophagaceae</taxon>
        <taxon>Niastella</taxon>
    </lineage>
</organism>
<protein>
    <submittedName>
        <fullName evidence="1">Uncharacterized protein</fullName>
    </submittedName>
</protein>
<accession>A0A1V9G0E6</accession>
<dbReference type="OrthoDB" id="1047112at2"/>
<dbReference type="EMBL" id="LVYD01000043">
    <property type="protein sequence ID" value="OQP63998.1"/>
    <property type="molecule type" value="Genomic_DNA"/>
</dbReference>
<proteinExistence type="predicted"/>
<gene>
    <name evidence="1" type="ORF">A3860_21495</name>
</gene>
<dbReference type="SUPFAM" id="SSF50969">
    <property type="entry name" value="YVTN repeat-like/Quinoprotein amine dehydrogenase"/>
    <property type="match status" value="1"/>
</dbReference>